<evidence type="ECO:0000313" key="3">
    <source>
        <dbReference type="Proteomes" id="UP000250321"/>
    </source>
</evidence>
<dbReference type="EMBL" id="PJQY01003830">
    <property type="protein sequence ID" value="PQM34131.1"/>
    <property type="molecule type" value="Genomic_DNA"/>
</dbReference>
<sequence length="74" mass="8264">METGSKADESEPEEPEDEEFLSNESEVEELIVSKAVELEVDESETDELKPGKLIETHVAPIVAEAMDVQFSWIV</sequence>
<comment type="caution">
    <text evidence="2">The sequence shown here is derived from an EMBL/GenBank/DDBJ whole genome shotgun (WGS) entry which is preliminary data.</text>
</comment>
<keyword evidence="3" id="KW-1185">Reference proteome</keyword>
<organism evidence="2 3">
    <name type="scientific">Prunus yedoensis var. nudiflora</name>
    <dbReference type="NCBI Taxonomy" id="2094558"/>
    <lineage>
        <taxon>Eukaryota</taxon>
        <taxon>Viridiplantae</taxon>
        <taxon>Streptophyta</taxon>
        <taxon>Embryophyta</taxon>
        <taxon>Tracheophyta</taxon>
        <taxon>Spermatophyta</taxon>
        <taxon>Magnoliopsida</taxon>
        <taxon>eudicotyledons</taxon>
        <taxon>Gunneridae</taxon>
        <taxon>Pentapetalae</taxon>
        <taxon>rosids</taxon>
        <taxon>fabids</taxon>
        <taxon>Rosales</taxon>
        <taxon>Rosaceae</taxon>
        <taxon>Amygdaloideae</taxon>
        <taxon>Amygdaleae</taxon>
        <taxon>Prunus</taxon>
    </lineage>
</organism>
<name>A0A314U9Z1_PRUYE</name>
<evidence type="ECO:0000313" key="2">
    <source>
        <dbReference type="EMBL" id="PQM34131.1"/>
    </source>
</evidence>
<feature type="compositionally biased region" description="Acidic residues" evidence="1">
    <location>
        <begin position="10"/>
        <end position="26"/>
    </location>
</feature>
<protein>
    <submittedName>
        <fullName evidence="2">Uncharacterized protein</fullName>
    </submittedName>
</protein>
<dbReference type="Proteomes" id="UP000250321">
    <property type="component" value="Unassembled WGS sequence"/>
</dbReference>
<feature type="region of interest" description="Disordered" evidence="1">
    <location>
        <begin position="1"/>
        <end position="26"/>
    </location>
</feature>
<gene>
    <name evidence="2" type="ORF">Pyn_12830</name>
</gene>
<reference evidence="2 3" key="1">
    <citation type="submission" date="2018-02" db="EMBL/GenBank/DDBJ databases">
        <title>Draft genome of wild Prunus yedoensis var. nudiflora.</title>
        <authorList>
            <person name="Baek S."/>
            <person name="Kim J.-H."/>
            <person name="Choi K."/>
            <person name="Kim G.-B."/>
            <person name="Cho A."/>
            <person name="Jang H."/>
            <person name="Shin C.-H."/>
            <person name="Yu H.-J."/>
            <person name="Mun J.-H."/>
        </authorList>
    </citation>
    <scope>NUCLEOTIDE SEQUENCE [LARGE SCALE GENOMIC DNA]</scope>
    <source>
        <strain evidence="3">cv. Jeju island</strain>
        <tissue evidence="2">Leaf</tissue>
    </source>
</reference>
<evidence type="ECO:0000256" key="1">
    <source>
        <dbReference type="SAM" id="MobiDB-lite"/>
    </source>
</evidence>
<accession>A0A314U9Z1</accession>
<proteinExistence type="predicted"/>
<dbReference type="AlphaFoldDB" id="A0A314U9Z1"/>